<protein>
    <recommendedName>
        <fullName evidence="1">Integrase catalytic domain-containing protein</fullName>
    </recommendedName>
</protein>
<evidence type="ECO:0000259" key="1">
    <source>
        <dbReference type="PROSITE" id="PS50994"/>
    </source>
</evidence>
<evidence type="ECO:0000313" key="2">
    <source>
        <dbReference type="EMBL" id="QPM67888.1"/>
    </source>
</evidence>
<dbReference type="InterPro" id="IPR001584">
    <property type="entry name" value="Integrase_cat-core"/>
</dbReference>
<dbReference type="Gene3D" id="3.30.420.10">
    <property type="entry name" value="Ribonuclease H-like superfamily/Ribonuclease H"/>
    <property type="match status" value="1"/>
</dbReference>
<dbReference type="AlphaFoldDB" id="A0A7T1AL22"/>
<organism evidence="2 3">
    <name type="scientific">Atribacter laminatus</name>
    <dbReference type="NCBI Taxonomy" id="2847778"/>
    <lineage>
        <taxon>Bacteria</taxon>
        <taxon>Pseudomonadati</taxon>
        <taxon>Atribacterota</taxon>
        <taxon>Atribacteria</taxon>
        <taxon>Atribacterales</taxon>
        <taxon>Atribacteraceae</taxon>
        <taxon>Atribacter</taxon>
    </lineage>
</organism>
<feature type="domain" description="Integrase catalytic" evidence="1">
    <location>
        <begin position="179"/>
        <end position="359"/>
    </location>
</feature>
<dbReference type="GO" id="GO:0003676">
    <property type="term" value="F:nucleic acid binding"/>
    <property type="evidence" value="ECO:0007669"/>
    <property type="project" value="InterPro"/>
</dbReference>
<dbReference type="RefSeq" id="WP_218113061.1">
    <property type="nucleotide sequence ID" value="NZ_CP065383.1"/>
</dbReference>
<keyword evidence="3" id="KW-1185">Reference proteome</keyword>
<dbReference type="InterPro" id="IPR036397">
    <property type="entry name" value="RNaseH_sf"/>
</dbReference>
<dbReference type="EMBL" id="CP065383">
    <property type="protein sequence ID" value="QPM67888.1"/>
    <property type="molecule type" value="Genomic_DNA"/>
</dbReference>
<dbReference type="PROSITE" id="PS50994">
    <property type="entry name" value="INTEGRASE"/>
    <property type="match status" value="1"/>
</dbReference>
<sequence length="412" mass="48145">MELTMNTRREIIKKMAPEYQKATKKEKRKILNELVHLTGYTRTYASWLLSHHGRKVYLTGQDGKKYRIIGSITKVKRNRKKIYDEEVLSSLKKIWLIFDCPCGKRLAPSLPWMIEKLEKHEELVLSQEARRKLLAISTATIDRLLQKEKRKFTPISRSYTKPGTLLKHQIPVRTFADWDEKRPGFCEIDLVAHDGGNPSGDFCQTLDVTDVLTGWTETQAVKNKAQKWVFEALAQIRARLPFPLLGIDSDNGGEFINNQLIRYCQKEQITFTRSRPSKKNDNCYVEQKNWTVVRKTVGYCRYETEDELLLLNQLYSLLRLYTNFFQPVTKLVFKERVNSKVKKHYDEAKTPLMRVLDASSIDNSLKQSLKDQYEELNPAELKRQIVKIQNQLIEMVTLKNDSIPYPKEVNLV</sequence>
<evidence type="ECO:0000313" key="3">
    <source>
        <dbReference type="Proteomes" id="UP000594463"/>
    </source>
</evidence>
<gene>
    <name evidence="2" type="ORF">RT761_01101</name>
</gene>
<dbReference type="Proteomes" id="UP000594463">
    <property type="component" value="Chromosome"/>
</dbReference>
<name>A0A7T1AL22_ATRLM</name>
<reference evidence="2 3" key="1">
    <citation type="journal article" date="2021" name="Nat. Commun.">
        <title>Isolation of a member of the candidate phylum Atribacteria reveals a unique cell membrane structure.</title>
        <authorList>
            <person name="Taiki K."/>
            <person name="Nobu M.K."/>
            <person name="Kusada H."/>
            <person name="Meng X.-Y."/>
            <person name="Hosoki N."/>
            <person name="Uematsu K."/>
            <person name="Yoshioka H."/>
            <person name="Kamagata Y."/>
            <person name="Tamaki H."/>
        </authorList>
    </citation>
    <scope>NUCLEOTIDE SEQUENCE [LARGE SCALE GENOMIC DNA]</scope>
    <source>
        <strain evidence="2 3">RT761</strain>
    </source>
</reference>
<accession>A0A7T1AL22</accession>
<dbReference type="SUPFAM" id="SSF53098">
    <property type="entry name" value="Ribonuclease H-like"/>
    <property type="match status" value="1"/>
</dbReference>
<proteinExistence type="predicted"/>
<dbReference type="GO" id="GO:0015074">
    <property type="term" value="P:DNA integration"/>
    <property type="evidence" value="ECO:0007669"/>
    <property type="project" value="InterPro"/>
</dbReference>
<dbReference type="KEGG" id="alam:RT761_01101"/>
<dbReference type="InterPro" id="IPR012337">
    <property type="entry name" value="RNaseH-like_sf"/>
</dbReference>